<dbReference type="InterPro" id="IPR051532">
    <property type="entry name" value="Ester_Hydrolysis_Enzymes"/>
</dbReference>
<proteinExistence type="predicted"/>
<dbReference type="PANTHER" id="PTHR30383">
    <property type="entry name" value="THIOESTERASE 1/PROTEASE 1/LYSOPHOSPHOLIPASE L1"/>
    <property type="match status" value="1"/>
</dbReference>
<evidence type="ECO:0000313" key="2">
    <source>
        <dbReference type="EMBL" id="MFD2742078.1"/>
    </source>
</evidence>
<accession>A0ABW5U8F0</accession>
<dbReference type="SUPFAM" id="SSF52266">
    <property type="entry name" value="SGNH hydrolase"/>
    <property type="match status" value="1"/>
</dbReference>
<dbReference type="Pfam" id="PF13472">
    <property type="entry name" value="Lipase_GDSL_2"/>
    <property type="match status" value="1"/>
</dbReference>
<evidence type="ECO:0000259" key="1">
    <source>
        <dbReference type="Pfam" id="PF13472"/>
    </source>
</evidence>
<evidence type="ECO:0000313" key="3">
    <source>
        <dbReference type="Proteomes" id="UP001597418"/>
    </source>
</evidence>
<organism evidence="2 3">
    <name type="scientific">Sphingobacterium populi</name>
    <dbReference type="NCBI Taxonomy" id="1812824"/>
    <lineage>
        <taxon>Bacteria</taxon>
        <taxon>Pseudomonadati</taxon>
        <taxon>Bacteroidota</taxon>
        <taxon>Sphingobacteriia</taxon>
        <taxon>Sphingobacteriales</taxon>
        <taxon>Sphingobacteriaceae</taxon>
        <taxon>Sphingobacterium</taxon>
    </lineage>
</organism>
<dbReference type="EMBL" id="JBHUMB010000005">
    <property type="protein sequence ID" value="MFD2742078.1"/>
    <property type="molecule type" value="Genomic_DNA"/>
</dbReference>
<dbReference type="RefSeq" id="WP_197464802.1">
    <property type="nucleotide sequence ID" value="NZ_JBHUMB010000005.1"/>
</dbReference>
<name>A0ABW5U8F0_9SPHI</name>
<gene>
    <name evidence="2" type="ORF">ACFSQ6_01570</name>
</gene>
<dbReference type="InterPro" id="IPR036514">
    <property type="entry name" value="SGNH_hydro_sf"/>
</dbReference>
<dbReference type="InterPro" id="IPR013830">
    <property type="entry name" value="SGNH_hydro"/>
</dbReference>
<feature type="domain" description="SGNH hydrolase-type esterase" evidence="1">
    <location>
        <begin position="39"/>
        <end position="208"/>
    </location>
</feature>
<dbReference type="GO" id="GO:0016787">
    <property type="term" value="F:hydrolase activity"/>
    <property type="evidence" value="ECO:0007669"/>
    <property type="project" value="UniProtKB-KW"/>
</dbReference>
<dbReference type="Proteomes" id="UP001597418">
    <property type="component" value="Unassembled WGS sequence"/>
</dbReference>
<dbReference type="Gene3D" id="3.40.50.1110">
    <property type="entry name" value="SGNH hydrolase"/>
    <property type="match status" value="1"/>
</dbReference>
<keyword evidence="2" id="KW-0378">Hydrolase</keyword>
<dbReference type="PANTHER" id="PTHR30383:SF28">
    <property type="entry name" value="LIPASE_ACYLHYDROLASE"/>
    <property type="match status" value="1"/>
</dbReference>
<keyword evidence="3" id="KW-1185">Reference proteome</keyword>
<reference evidence="3" key="1">
    <citation type="journal article" date="2019" name="Int. J. Syst. Evol. Microbiol.">
        <title>The Global Catalogue of Microorganisms (GCM) 10K type strain sequencing project: providing services to taxonomists for standard genome sequencing and annotation.</title>
        <authorList>
            <consortium name="The Broad Institute Genomics Platform"/>
            <consortium name="The Broad Institute Genome Sequencing Center for Infectious Disease"/>
            <person name="Wu L."/>
            <person name="Ma J."/>
        </authorList>
    </citation>
    <scope>NUCLEOTIDE SEQUENCE [LARGE SCALE GENOMIC DNA]</scope>
    <source>
        <strain evidence="3">KCTC 42247</strain>
    </source>
</reference>
<sequence length="227" mass="25680">MKRIWILFCGVFLSHVLVLGQSRFVKQLEKGIPQHVVVYGTSLSSGGNGHAWMRPVTAHLAKQYGNNLISYTLAGKGGMWSTWGVKNLEDSVIMKQPDAVFLEFGINDAFAEYNTPVAVARLNLIYMIDRIKLHSDSCEIILQVMNMPIGKSAALRPHLQDYYDMYREVASEKGILLIDHYPNWLRILEKGEEEFRKYVPDGIHPNQKAGEQIIAPHIVQSILSTNK</sequence>
<protein>
    <submittedName>
        <fullName evidence="2">SGNH/GDSL hydrolase family protein</fullName>
    </submittedName>
</protein>
<comment type="caution">
    <text evidence="2">The sequence shown here is derived from an EMBL/GenBank/DDBJ whole genome shotgun (WGS) entry which is preliminary data.</text>
</comment>